<dbReference type="AlphaFoldDB" id="A0A1Y6CZP4"/>
<reference evidence="1 2" key="1">
    <citation type="submission" date="2016-12" db="EMBL/GenBank/DDBJ databases">
        <authorList>
            <person name="Song W.-J."/>
            <person name="Kurnit D.M."/>
        </authorList>
    </citation>
    <scope>NUCLEOTIDE SEQUENCE [LARGE SCALE GENOMIC DNA]</scope>
    <source>
        <strain evidence="1 2">175</strain>
    </source>
</reference>
<dbReference type="RefSeq" id="WP_085214985.1">
    <property type="nucleotide sequence ID" value="NZ_FXAM01000001.1"/>
</dbReference>
<dbReference type="GO" id="GO:0006260">
    <property type="term" value="P:DNA replication"/>
    <property type="evidence" value="ECO:0007669"/>
    <property type="project" value="InterPro"/>
</dbReference>
<dbReference type="OrthoDB" id="784829at2"/>
<dbReference type="InterPro" id="IPR036977">
    <property type="entry name" value="DNA_primase_Znf_CHC2"/>
</dbReference>
<dbReference type="Proteomes" id="UP000192923">
    <property type="component" value="Unassembled WGS sequence"/>
</dbReference>
<dbReference type="EMBL" id="FXAM01000001">
    <property type="protein sequence ID" value="SMF96159.1"/>
    <property type="molecule type" value="Genomic_DNA"/>
</dbReference>
<protein>
    <recommendedName>
        <fullName evidence="3">CHC2 zinc finger</fullName>
    </recommendedName>
</protein>
<evidence type="ECO:0008006" key="3">
    <source>
        <dbReference type="Google" id="ProtNLM"/>
    </source>
</evidence>
<evidence type="ECO:0000313" key="1">
    <source>
        <dbReference type="EMBL" id="SMF96159.1"/>
    </source>
</evidence>
<evidence type="ECO:0000313" key="2">
    <source>
        <dbReference type="Proteomes" id="UP000192923"/>
    </source>
</evidence>
<organism evidence="1 2">
    <name type="scientific">Methylomagnum ishizawai</name>
    <dbReference type="NCBI Taxonomy" id="1760988"/>
    <lineage>
        <taxon>Bacteria</taxon>
        <taxon>Pseudomonadati</taxon>
        <taxon>Pseudomonadota</taxon>
        <taxon>Gammaproteobacteria</taxon>
        <taxon>Methylococcales</taxon>
        <taxon>Methylococcaceae</taxon>
        <taxon>Methylomagnum</taxon>
    </lineage>
</organism>
<keyword evidence="2" id="KW-1185">Reference proteome</keyword>
<name>A0A1Y6CZP4_9GAMM</name>
<dbReference type="STRING" id="1760988.SAMN02949497_3544"/>
<gene>
    <name evidence="1" type="ORF">SAMN02949497_3544</name>
</gene>
<dbReference type="GO" id="GO:0003677">
    <property type="term" value="F:DNA binding"/>
    <property type="evidence" value="ECO:0007669"/>
    <property type="project" value="InterPro"/>
</dbReference>
<sequence>MSTPLETVLARLERVKPRANGRGYMASCPTAAHRRGDRNASLSVDEGDNGGVILYCFSHQCSADAIVAALGLELSDLFPQRLDYRGPKSTIPPVPLREVFAAIEIPLVAVSIAFNRLAAGESFTPAEAACLKVQSEILWDAIQRARGHRGQ</sequence>
<dbReference type="Gene3D" id="3.90.580.10">
    <property type="entry name" value="Zinc finger, CHC2-type domain"/>
    <property type="match status" value="1"/>
</dbReference>
<dbReference type="GO" id="GO:0008270">
    <property type="term" value="F:zinc ion binding"/>
    <property type="evidence" value="ECO:0007669"/>
    <property type="project" value="InterPro"/>
</dbReference>
<proteinExistence type="predicted"/>
<accession>A0A1Y6CZP4</accession>